<dbReference type="AlphaFoldDB" id="A0A937W244"/>
<name>A0A937W244_UNCTE</name>
<proteinExistence type="predicted"/>
<accession>A0A937W244</accession>
<evidence type="ECO:0000313" key="2">
    <source>
        <dbReference type="Proteomes" id="UP000712673"/>
    </source>
</evidence>
<dbReference type="Gene3D" id="1.20.1220.20">
    <property type="entry name" value="Uncharcterised protein PF01724"/>
    <property type="match status" value="1"/>
</dbReference>
<organism evidence="1 2">
    <name type="scientific">Tectimicrobiota bacterium</name>
    <dbReference type="NCBI Taxonomy" id="2528274"/>
    <lineage>
        <taxon>Bacteria</taxon>
        <taxon>Pseudomonadati</taxon>
        <taxon>Nitrospinota/Tectimicrobiota group</taxon>
        <taxon>Candidatus Tectimicrobiota</taxon>
    </lineage>
</organism>
<gene>
    <name evidence="1" type="ORF">FJZ47_13470</name>
</gene>
<protein>
    <submittedName>
        <fullName evidence="1">DUF29 domain-containing protein</fullName>
    </submittedName>
</protein>
<sequence>MGTNAELYNADFYTWCLTTAALMREGKWYDIDLESMAEEVESVGRSQKRELESRLEVLMMHLLKWGYQPERRDSSPRWYDTILEQRSQLARLLRDNPSLRPQIPTLLTEGYADARRRAVGETPLDMAIFPQACPWTAEQVCHADFWPEASSL</sequence>
<dbReference type="PANTHER" id="PTHR34235">
    <property type="entry name" value="SLR1203 PROTEIN-RELATED"/>
    <property type="match status" value="1"/>
</dbReference>
<dbReference type="InterPro" id="IPR002636">
    <property type="entry name" value="DUF29"/>
</dbReference>
<comment type="caution">
    <text evidence="1">The sequence shown here is derived from an EMBL/GenBank/DDBJ whole genome shotgun (WGS) entry which is preliminary data.</text>
</comment>
<dbReference type="Pfam" id="PF01724">
    <property type="entry name" value="DUF29"/>
    <property type="match status" value="1"/>
</dbReference>
<evidence type="ECO:0000313" key="1">
    <source>
        <dbReference type="EMBL" id="MBM3224798.1"/>
    </source>
</evidence>
<dbReference type="EMBL" id="VGLS01000407">
    <property type="protein sequence ID" value="MBM3224798.1"/>
    <property type="molecule type" value="Genomic_DNA"/>
</dbReference>
<dbReference type="PANTHER" id="PTHR34235:SF4">
    <property type="entry name" value="SLR0291 PROTEIN"/>
    <property type="match status" value="1"/>
</dbReference>
<dbReference type="Proteomes" id="UP000712673">
    <property type="component" value="Unassembled WGS sequence"/>
</dbReference>
<reference evidence="1" key="1">
    <citation type="submission" date="2019-03" db="EMBL/GenBank/DDBJ databases">
        <title>Lake Tanganyika Metagenome-Assembled Genomes (MAGs).</title>
        <authorList>
            <person name="Tran P."/>
        </authorList>
    </citation>
    <scope>NUCLEOTIDE SEQUENCE</scope>
    <source>
        <strain evidence="1">K_DeepCast_65m_m2_066</strain>
    </source>
</reference>